<dbReference type="PANTHER" id="PTHR43767:SF1">
    <property type="entry name" value="NONRIBOSOMAL PEPTIDE SYNTHASE PES1 (EUROFUNG)-RELATED"/>
    <property type="match status" value="1"/>
</dbReference>
<evidence type="ECO:0000313" key="5">
    <source>
        <dbReference type="Proteomes" id="UP000288623"/>
    </source>
</evidence>
<reference evidence="4 5" key="1">
    <citation type="submission" date="2014-11" db="EMBL/GenBank/DDBJ databases">
        <title>Genome sequence and analysis of novel Kurthia sp.</title>
        <authorList>
            <person name="Lawson J.N."/>
            <person name="Gonzalez J.E."/>
            <person name="Rinauldi L."/>
            <person name="Xuan Z."/>
            <person name="Firman A."/>
            <person name="Shaddox L."/>
            <person name="Trudeau A."/>
            <person name="Shah S."/>
            <person name="Reiman D."/>
        </authorList>
    </citation>
    <scope>NUCLEOTIDE SEQUENCE [LARGE SCALE GENOMIC DNA]</scope>
    <source>
        <strain evidence="4 5">3B1D</strain>
    </source>
</reference>
<dbReference type="InterPro" id="IPR045851">
    <property type="entry name" value="AMP-bd_C_sf"/>
</dbReference>
<dbReference type="AlphaFoldDB" id="A0A433RS15"/>
<dbReference type="InterPro" id="IPR050237">
    <property type="entry name" value="ATP-dep_AMP-bd_enzyme"/>
</dbReference>
<dbReference type="InterPro" id="IPR025110">
    <property type="entry name" value="AMP-bd_C"/>
</dbReference>
<dbReference type="Pfam" id="PF00501">
    <property type="entry name" value="AMP-binding"/>
    <property type="match status" value="1"/>
</dbReference>
<keyword evidence="1" id="KW-0472">Membrane</keyword>
<dbReference type="PROSITE" id="PS00455">
    <property type="entry name" value="AMP_BINDING"/>
    <property type="match status" value="1"/>
</dbReference>
<dbReference type="Proteomes" id="UP000288623">
    <property type="component" value="Unassembled WGS sequence"/>
</dbReference>
<dbReference type="Gene3D" id="3.40.50.12780">
    <property type="entry name" value="N-terminal domain of ligase-like"/>
    <property type="match status" value="1"/>
</dbReference>
<dbReference type="CDD" id="cd05936">
    <property type="entry name" value="FC-FACS_FadD_like"/>
    <property type="match status" value="1"/>
</dbReference>
<dbReference type="PANTHER" id="PTHR43767">
    <property type="entry name" value="LONG-CHAIN-FATTY-ACID--COA LIGASE"/>
    <property type="match status" value="1"/>
</dbReference>
<dbReference type="RefSeq" id="WP_126991297.1">
    <property type="nucleotide sequence ID" value="NZ_JTFC01000033.1"/>
</dbReference>
<dbReference type="SUPFAM" id="SSF56801">
    <property type="entry name" value="Acetyl-CoA synthetase-like"/>
    <property type="match status" value="1"/>
</dbReference>
<dbReference type="InterPro" id="IPR000873">
    <property type="entry name" value="AMP-dep_synth/lig_dom"/>
</dbReference>
<evidence type="ECO:0000256" key="1">
    <source>
        <dbReference type="SAM" id="Phobius"/>
    </source>
</evidence>
<dbReference type="Gene3D" id="3.30.300.30">
    <property type="match status" value="1"/>
</dbReference>
<proteinExistence type="predicted"/>
<keyword evidence="5" id="KW-1185">Reference proteome</keyword>
<organism evidence="4 5">
    <name type="scientific">Candidatus Kurthia intestinigallinarum</name>
    <dbReference type="NCBI Taxonomy" id="1562256"/>
    <lineage>
        <taxon>Bacteria</taxon>
        <taxon>Bacillati</taxon>
        <taxon>Bacillota</taxon>
        <taxon>Bacilli</taxon>
        <taxon>Bacillales</taxon>
        <taxon>Caryophanaceae</taxon>
        <taxon>Kurthia</taxon>
    </lineage>
</organism>
<accession>A0A433RS15</accession>
<dbReference type="OrthoDB" id="9803968at2"/>
<comment type="caution">
    <text evidence="4">The sequence shown here is derived from an EMBL/GenBank/DDBJ whole genome shotgun (WGS) entry which is preliminary data.</text>
</comment>
<dbReference type="InterPro" id="IPR020845">
    <property type="entry name" value="AMP-binding_CS"/>
</dbReference>
<dbReference type="InterPro" id="IPR042099">
    <property type="entry name" value="ANL_N_sf"/>
</dbReference>
<name>A0A433RS15_9BACL</name>
<dbReference type="Pfam" id="PF13193">
    <property type="entry name" value="AMP-binding_C"/>
    <property type="match status" value="1"/>
</dbReference>
<evidence type="ECO:0000313" key="4">
    <source>
        <dbReference type="EMBL" id="RUS53868.1"/>
    </source>
</evidence>
<keyword evidence="1" id="KW-0812">Transmembrane</keyword>
<feature type="domain" description="AMP-dependent synthetase/ligase" evidence="2">
    <location>
        <begin position="5"/>
        <end position="340"/>
    </location>
</feature>
<dbReference type="GO" id="GO:0016878">
    <property type="term" value="F:acid-thiol ligase activity"/>
    <property type="evidence" value="ECO:0007669"/>
    <property type="project" value="UniProtKB-ARBA"/>
</dbReference>
<evidence type="ECO:0000259" key="3">
    <source>
        <dbReference type="Pfam" id="PF13193"/>
    </source>
</evidence>
<evidence type="ECO:0000259" key="2">
    <source>
        <dbReference type="Pfam" id="PF00501"/>
    </source>
</evidence>
<protein>
    <recommendedName>
        <fullName evidence="6">Long-chain fatty acid--CoA ligase</fullName>
    </recommendedName>
</protein>
<feature type="domain" description="AMP-binding enzyme C-terminal" evidence="3">
    <location>
        <begin position="390"/>
        <end position="463"/>
    </location>
</feature>
<gene>
    <name evidence="4" type="ORF">QI30_14035</name>
</gene>
<feature type="transmembrane region" description="Helical" evidence="1">
    <location>
        <begin position="177"/>
        <end position="200"/>
    </location>
</feature>
<keyword evidence="1" id="KW-1133">Transmembrane helix</keyword>
<evidence type="ECO:0008006" key="6">
    <source>
        <dbReference type="Google" id="ProtNLM"/>
    </source>
</evidence>
<dbReference type="EMBL" id="JTFC01000033">
    <property type="protein sequence ID" value="RUS53868.1"/>
    <property type="molecule type" value="Genomic_DNA"/>
</dbReference>
<sequence length="469" mass="51424">MNLLQRLASQQPDRAALIFEGQTVNYEALCERVEGIAVHLRTQGVSKGHHVALIMDNHRAFVESLYAIWVIGAVAVPLNPDYTAAELSYILDNGDVRYAIVASTDGIGKVPYTTIEEINHVEGCKPTNWHVTDTETALILYTSGTTGKPKGAMLSHLNLYSNARDVAQFFLYKTTDIVIVALPLFHVFALTVALNAPLFVGAKVIILPRFSPTTVLDTIEREQVTLFAGVPLMYNYMVQAATKRDLSSLRLAISGGSPLPLAIHEKFASIFNIQISEGYGLSEASPVTCFNPVGRTKIGTVGTAIPNVSLKIIDEGLSEVATGHIGELAVSGPNVMAGYYKNAEATTAAFTGHYLRTGDLAFIDSEGYVTIIDRKKDLILVGGYNVYPKEVEEVLYRHPDITEVAVVGKRSKQLDEEVVAFVVSNTKLDEEDLKAYCAKRLVRYKCPVRIQQIEMLPKNSTGKILKYEL</sequence>